<comment type="similarity">
    <text evidence="13">Belongs to the group II decarboxylase family. Sphingosine-1-phosphate lyase subfamily.</text>
</comment>
<dbReference type="EC" id="4.1.2.27" evidence="14"/>
<dbReference type="PANTHER" id="PTHR42735">
    <property type="match status" value="1"/>
</dbReference>
<comment type="subcellular location">
    <subcellularLocation>
        <location evidence="2">Endoplasmic reticulum membrane</location>
        <topology evidence="2">Single-pass membrane protein</topology>
    </subcellularLocation>
</comment>
<evidence type="ECO:0000256" key="6">
    <source>
        <dbReference type="ARBA" id="ARBA00022824"/>
    </source>
</evidence>
<comment type="pathway">
    <text evidence="3">Lipid metabolism; sphingolipid metabolism.</text>
</comment>
<reference evidence="18" key="2">
    <citation type="submission" date="2022-10" db="EMBL/GenBank/DDBJ databases">
        <authorList>
            <consortium name="ENA_rothamsted_submissions"/>
            <consortium name="culmorum"/>
            <person name="King R."/>
        </authorList>
    </citation>
    <scope>NUCLEOTIDE SEQUENCE</scope>
</reference>
<evidence type="ECO:0000256" key="4">
    <source>
        <dbReference type="ARBA" id="ARBA00004991"/>
    </source>
</evidence>
<dbReference type="InterPro" id="IPR015422">
    <property type="entry name" value="PyrdxlP-dep_Trfase_small"/>
</dbReference>
<keyword evidence="11" id="KW-0472">Membrane</keyword>
<evidence type="ECO:0000313" key="19">
    <source>
        <dbReference type="Proteomes" id="UP001153714"/>
    </source>
</evidence>
<keyword evidence="7 16" id="KW-0663">Pyridoxal phosphate</keyword>
<evidence type="ECO:0000256" key="17">
    <source>
        <dbReference type="RuleBase" id="RU000382"/>
    </source>
</evidence>
<dbReference type="FunFam" id="3.40.640.10:FF:000020">
    <property type="entry name" value="sphingosine-1-phosphate lyase 1"/>
    <property type="match status" value="1"/>
</dbReference>
<evidence type="ECO:0000256" key="16">
    <source>
        <dbReference type="PIRSR" id="PIRSR602129-50"/>
    </source>
</evidence>
<evidence type="ECO:0000256" key="11">
    <source>
        <dbReference type="ARBA" id="ARBA00023136"/>
    </source>
</evidence>
<dbReference type="GO" id="GO:0030170">
    <property type="term" value="F:pyridoxal phosphate binding"/>
    <property type="evidence" value="ECO:0007669"/>
    <property type="project" value="InterPro"/>
</dbReference>
<dbReference type="Proteomes" id="UP001153714">
    <property type="component" value="Chromosome 7"/>
</dbReference>
<dbReference type="GO" id="GO:0008117">
    <property type="term" value="F:sphinganine-1-phosphate aldolase activity"/>
    <property type="evidence" value="ECO:0007669"/>
    <property type="project" value="UniProtKB-EC"/>
</dbReference>
<feature type="modified residue" description="N6-(pyridoxal phosphate)lysine" evidence="16">
    <location>
        <position position="335"/>
    </location>
</feature>
<name>A0A9N9REL6_9NEOP</name>
<evidence type="ECO:0000256" key="14">
    <source>
        <dbReference type="ARBA" id="ARBA00038965"/>
    </source>
</evidence>
<dbReference type="InterPro" id="IPR002129">
    <property type="entry name" value="PyrdxlP-dep_de-COase"/>
</dbReference>
<keyword evidence="9" id="KW-1133">Transmembrane helix</keyword>
<keyword evidence="5" id="KW-0812">Transmembrane</keyword>
<keyword evidence="19" id="KW-1185">Reference proteome</keyword>
<keyword evidence="8" id="KW-0746">Sphingolipid metabolism</keyword>
<dbReference type="InterPro" id="IPR015424">
    <property type="entry name" value="PyrdxlP-dep_Trfase"/>
</dbReference>
<dbReference type="Gene3D" id="6.10.140.2150">
    <property type="match status" value="1"/>
</dbReference>
<dbReference type="OrthoDB" id="10254570at2759"/>
<dbReference type="PANTHER" id="PTHR42735:SF6">
    <property type="entry name" value="SPHINGOSINE-1-PHOSPHATE LYASE 1"/>
    <property type="match status" value="1"/>
</dbReference>
<dbReference type="SUPFAM" id="SSF53383">
    <property type="entry name" value="PLP-dependent transferases"/>
    <property type="match status" value="1"/>
</dbReference>
<evidence type="ECO:0000256" key="7">
    <source>
        <dbReference type="ARBA" id="ARBA00022898"/>
    </source>
</evidence>
<protein>
    <recommendedName>
        <fullName evidence="14">sphinganine-1-phosphate aldolase</fullName>
        <ecNumber evidence="14">4.1.2.27</ecNumber>
    </recommendedName>
    <alternativeName>
        <fullName evidence="15">Sphingosine-1-phosphate aldolase</fullName>
    </alternativeName>
</protein>
<evidence type="ECO:0000313" key="18">
    <source>
        <dbReference type="EMBL" id="CAG9794991.1"/>
    </source>
</evidence>
<evidence type="ECO:0000256" key="12">
    <source>
        <dbReference type="ARBA" id="ARBA00023239"/>
    </source>
</evidence>
<evidence type="ECO:0000256" key="15">
    <source>
        <dbReference type="ARBA" id="ARBA00042568"/>
    </source>
</evidence>
<dbReference type="FunFam" id="6.10.140.2150:FF:000001">
    <property type="entry name" value="Sphingosine-1-phosphate lyase 1"/>
    <property type="match status" value="1"/>
</dbReference>
<evidence type="ECO:0000256" key="2">
    <source>
        <dbReference type="ARBA" id="ARBA00004389"/>
    </source>
</evidence>
<dbReference type="GO" id="GO:0019752">
    <property type="term" value="P:carboxylic acid metabolic process"/>
    <property type="evidence" value="ECO:0007669"/>
    <property type="project" value="InterPro"/>
</dbReference>
<dbReference type="InterPro" id="IPR050477">
    <property type="entry name" value="GrpII_AminoAcid_Decarb"/>
</dbReference>
<organism evidence="18 19">
    <name type="scientific">Diatraea saccharalis</name>
    <name type="common">sugarcane borer</name>
    <dbReference type="NCBI Taxonomy" id="40085"/>
    <lineage>
        <taxon>Eukaryota</taxon>
        <taxon>Metazoa</taxon>
        <taxon>Ecdysozoa</taxon>
        <taxon>Arthropoda</taxon>
        <taxon>Hexapoda</taxon>
        <taxon>Insecta</taxon>
        <taxon>Pterygota</taxon>
        <taxon>Neoptera</taxon>
        <taxon>Endopterygota</taxon>
        <taxon>Lepidoptera</taxon>
        <taxon>Glossata</taxon>
        <taxon>Ditrysia</taxon>
        <taxon>Pyraloidea</taxon>
        <taxon>Crambidae</taxon>
        <taxon>Crambinae</taxon>
        <taxon>Diatraea</taxon>
    </lineage>
</organism>
<dbReference type="Gene3D" id="3.40.640.10">
    <property type="entry name" value="Type I PLP-dependent aspartate aminotransferase-like (Major domain)"/>
    <property type="match status" value="1"/>
</dbReference>
<evidence type="ECO:0000256" key="1">
    <source>
        <dbReference type="ARBA" id="ARBA00001933"/>
    </source>
</evidence>
<evidence type="ECO:0000256" key="3">
    <source>
        <dbReference type="ARBA" id="ARBA00004760"/>
    </source>
</evidence>
<dbReference type="EMBL" id="OU893338">
    <property type="protein sequence ID" value="CAG9794991.1"/>
    <property type="molecule type" value="Genomic_DNA"/>
</dbReference>
<dbReference type="GO" id="GO:0030149">
    <property type="term" value="P:sphingolipid catabolic process"/>
    <property type="evidence" value="ECO:0007669"/>
    <property type="project" value="TreeGrafter"/>
</dbReference>
<comment type="cofactor">
    <cofactor evidence="1 16 17">
        <name>pyridoxal 5'-phosphate</name>
        <dbReference type="ChEBI" id="CHEBI:597326"/>
    </cofactor>
</comment>
<dbReference type="Pfam" id="PF00282">
    <property type="entry name" value="Pyridoxal_deC"/>
    <property type="match status" value="1"/>
</dbReference>
<dbReference type="InterPro" id="IPR015421">
    <property type="entry name" value="PyrdxlP-dep_Trfase_major"/>
</dbReference>
<comment type="pathway">
    <text evidence="4">Sphingolipid metabolism.</text>
</comment>
<keyword evidence="6" id="KW-0256">Endoplasmic reticulum</keyword>
<evidence type="ECO:0000256" key="10">
    <source>
        <dbReference type="ARBA" id="ARBA00023098"/>
    </source>
</evidence>
<accession>A0A9N9REL6</accession>
<keyword evidence="10" id="KW-0443">Lipid metabolism</keyword>
<proteinExistence type="inferred from homology"/>
<evidence type="ECO:0000256" key="13">
    <source>
        <dbReference type="ARBA" id="ARBA00038302"/>
    </source>
</evidence>
<evidence type="ECO:0000256" key="5">
    <source>
        <dbReference type="ARBA" id="ARBA00022692"/>
    </source>
</evidence>
<dbReference type="GO" id="GO:0005789">
    <property type="term" value="C:endoplasmic reticulum membrane"/>
    <property type="evidence" value="ECO:0007669"/>
    <property type="project" value="UniProtKB-SubCell"/>
</dbReference>
<dbReference type="AlphaFoldDB" id="A0A9N9REL6"/>
<gene>
    <name evidence="18" type="ORF">DIATSA_LOCUS12310</name>
</gene>
<dbReference type="Gene3D" id="3.90.1150.10">
    <property type="entry name" value="Aspartate Aminotransferase, domain 1"/>
    <property type="match status" value="1"/>
</dbReference>
<evidence type="ECO:0000256" key="8">
    <source>
        <dbReference type="ARBA" id="ARBA00022919"/>
    </source>
</evidence>
<keyword evidence="12 17" id="KW-0456">Lyase</keyword>
<reference evidence="18" key="1">
    <citation type="submission" date="2021-12" db="EMBL/GenBank/DDBJ databases">
        <authorList>
            <person name="King R."/>
        </authorList>
    </citation>
    <scope>NUCLEOTIDE SEQUENCE</scope>
</reference>
<evidence type="ECO:0000256" key="9">
    <source>
        <dbReference type="ARBA" id="ARBA00022989"/>
    </source>
</evidence>
<sequence length="542" mass="59977">MSERPQPLKAVNRLFEGKEPWQIVTMTASSILAVLWASSLYNARETPTARLRKQFFRWLRQVPIVKRKIEEKMSEIQRDFRKDVAKRLAGTTIRRELPEKGLTAEQVAEEVRNLVNLGAYDWKNGSVSGAVYHLNEEISRVACDAYALTAYTNPLHSDVFPGINKMESEIVRMAINLFHGDDECCGTVTTGGTESILMACKAFRDFAYDKGISNPQIVVPSTVHSAFDKAAQYLGLSVKTVPVDPDTMCVDVDAVRRAISSRTCLIVGSAPNFPYGTMDDIQALSDLACEYEVPLHVDACLGGFVAAFMPDAGHHMPPFDFRLPGVASMSADTHKYGYAPKGTSVVLYRHAKYRHCQYTVTTEWPGGVYGSPTVNGSRAGGLIAACWATMVYVGKERYVQMTDEIITTARFIENELRKINGIFIYGKPATSVIAFGSKQFDIFKLAEAMHEKGWSLSALQFPSGLHISVTHAHTHPGVATRLIDDIRDAAARCMLASSEPCTGKMAIYGVAQEISDRSLVSDITKYFIDSMYYLPKPGDEDQ</sequence>